<dbReference type="Proteomes" id="UP000023152">
    <property type="component" value="Unassembled WGS sequence"/>
</dbReference>
<dbReference type="AlphaFoldDB" id="X6N6Q0"/>
<evidence type="ECO:0000313" key="1">
    <source>
        <dbReference type="EMBL" id="ETO21731.1"/>
    </source>
</evidence>
<keyword evidence="2" id="KW-1185">Reference proteome</keyword>
<protein>
    <submittedName>
        <fullName evidence="1">Uncharacterized protein</fullName>
    </submittedName>
</protein>
<organism evidence="1 2">
    <name type="scientific">Reticulomyxa filosa</name>
    <dbReference type="NCBI Taxonomy" id="46433"/>
    <lineage>
        <taxon>Eukaryota</taxon>
        <taxon>Sar</taxon>
        <taxon>Rhizaria</taxon>
        <taxon>Retaria</taxon>
        <taxon>Foraminifera</taxon>
        <taxon>Monothalamids</taxon>
        <taxon>Reticulomyxidae</taxon>
        <taxon>Reticulomyxa</taxon>
    </lineage>
</organism>
<reference evidence="1 2" key="1">
    <citation type="journal article" date="2013" name="Curr. Biol.">
        <title>The Genome of the Foraminiferan Reticulomyxa filosa.</title>
        <authorList>
            <person name="Glockner G."/>
            <person name="Hulsmann N."/>
            <person name="Schleicher M."/>
            <person name="Noegel A.A."/>
            <person name="Eichinger L."/>
            <person name="Gallinger C."/>
            <person name="Pawlowski J."/>
            <person name="Sierra R."/>
            <person name="Euteneuer U."/>
            <person name="Pillet L."/>
            <person name="Moustafa A."/>
            <person name="Platzer M."/>
            <person name="Groth M."/>
            <person name="Szafranski K."/>
            <person name="Schliwa M."/>
        </authorList>
    </citation>
    <scope>NUCLEOTIDE SEQUENCE [LARGE SCALE GENOMIC DNA]</scope>
</reference>
<dbReference type="EMBL" id="ASPP01011361">
    <property type="protein sequence ID" value="ETO21731.1"/>
    <property type="molecule type" value="Genomic_DNA"/>
</dbReference>
<evidence type="ECO:0000313" key="2">
    <source>
        <dbReference type="Proteomes" id="UP000023152"/>
    </source>
</evidence>
<accession>X6N6Q0</accession>
<proteinExistence type="predicted"/>
<comment type="caution">
    <text evidence="1">The sequence shown here is derived from an EMBL/GenBank/DDBJ whole genome shotgun (WGS) entry which is preliminary data.</text>
</comment>
<sequence>MWKSFFKDQSFVKLLAVAEMIQRALARKELQKKSLYHFKLFDIVLAITSRQLPGEEKEALDTNCIDYCLKQDSGSVLMWTIERPDFKWHCSIAQMNTILTKCKHWHLGLDHWKILFQCLTRYISWKFSQPKNSFFDSSMSELFQRLCQQWITEEATSCFQDKNIGLLRDWVDFTFQMIAFFDKTYPDFQNRVLKESNLGVLWTLQLTAKAQYLSRLIKLVNILSNELMEAWCESVLDHLFFPNCTVFTKLSMTTKQKEETLAPNLDLPVLKEEAILVAVGRMIATLEELNTFGIINQGWRSQQFKYYENLETKIRSYASKYPSVIHDILNANTSMQVEHALNPTIRLSYPDATNIKTKNQNQVDDWSEALSDLAFKR</sequence>
<gene>
    <name evidence="1" type="ORF">RFI_15472</name>
</gene>
<name>X6N6Q0_RETFI</name>